<evidence type="ECO:0000313" key="2">
    <source>
        <dbReference type="Proteomes" id="UP001212152"/>
    </source>
</evidence>
<proteinExistence type="predicted"/>
<evidence type="ECO:0000313" key="1">
    <source>
        <dbReference type="EMBL" id="KAJ3172836.1"/>
    </source>
</evidence>
<reference evidence="1" key="1">
    <citation type="submission" date="2020-05" db="EMBL/GenBank/DDBJ databases">
        <title>Phylogenomic resolution of chytrid fungi.</title>
        <authorList>
            <person name="Stajich J.E."/>
            <person name="Amses K."/>
            <person name="Simmons R."/>
            <person name="Seto K."/>
            <person name="Myers J."/>
            <person name="Bonds A."/>
            <person name="Quandt C.A."/>
            <person name="Barry K."/>
            <person name="Liu P."/>
            <person name="Grigoriev I."/>
            <person name="Longcore J.E."/>
            <person name="James T.Y."/>
        </authorList>
    </citation>
    <scope>NUCLEOTIDE SEQUENCE</scope>
    <source>
        <strain evidence="1">JEL0379</strain>
    </source>
</reference>
<keyword evidence="2" id="KW-1185">Reference proteome</keyword>
<comment type="caution">
    <text evidence="1">The sequence shown here is derived from an EMBL/GenBank/DDBJ whole genome shotgun (WGS) entry which is preliminary data.</text>
</comment>
<name>A0AAD5TG37_9FUNG</name>
<dbReference type="Proteomes" id="UP001212152">
    <property type="component" value="Unassembled WGS sequence"/>
</dbReference>
<protein>
    <submittedName>
        <fullName evidence="1">Uncharacterized protein</fullName>
    </submittedName>
</protein>
<dbReference type="AlphaFoldDB" id="A0AAD5TG37"/>
<accession>A0AAD5TG37</accession>
<organism evidence="1 2">
    <name type="scientific">Geranomyces variabilis</name>
    <dbReference type="NCBI Taxonomy" id="109894"/>
    <lineage>
        <taxon>Eukaryota</taxon>
        <taxon>Fungi</taxon>
        <taxon>Fungi incertae sedis</taxon>
        <taxon>Chytridiomycota</taxon>
        <taxon>Chytridiomycota incertae sedis</taxon>
        <taxon>Chytridiomycetes</taxon>
        <taxon>Spizellomycetales</taxon>
        <taxon>Powellomycetaceae</taxon>
        <taxon>Geranomyces</taxon>
    </lineage>
</organism>
<gene>
    <name evidence="1" type="ORF">HDU87_007759</name>
</gene>
<dbReference type="EMBL" id="JADGJQ010000074">
    <property type="protein sequence ID" value="KAJ3172836.1"/>
    <property type="molecule type" value="Genomic_DNA"/>
</dbReference>
<sequence>MDNAPGTKPILDSMQNGTPVPLNTIEWTPKITRRPRVAAQALVALRTEIRQFRLSSVGRRFSSLNKECYRILADRSIPGQECVTILRPIINEARLAADANAPVFAENFYPSQGSSFLDEDDDGHGVYPTSMKHVAAANPNAPDFSEKLTIRPKGSSFLDEDERAAPTWVGPLNPYGLSPDPLLV</sequence>